<keyword evidence="3" id="KW-1185">Reference proteome</keyword>
<feature type="signal peptide" evidence="1">
    <location>
        <begin position="1"/>
        <end position="19"/>
    </location>
</feature>
<name>A0ABP9XFR4_9DEIO</name>
<evidence type="ECO:0000313" key="2">
    <source>
        <dbReference type="EMBL" id="GAA5534157.1"/>
    </source>
</evidence>
<evidence type="ECO:0000313" key="3">
    <source>
        <dbReference type="Proteomes" id="UP001404956"/>
    </source>
</evidence>
<keyword evidence="1" id="KW-0732">Signal</keyword>
<protein>
    <submittedName>
        <fullName evidence="2">Uncharacterized protein</fullName>
    </submittedName>
</protein>
<dbReference type="EMBL" id="BAABRV010000006">
    <property type="protein sequence ID" value="GAA5534157.1"/>
    <property type="molecule type" value="Genomic_DNA"/>
</dbReference>
<proteinExistence type="predicted"/>
<dbReference type="InterPro" id="IPR008972">
    <property type="entry name" value="Cupredoxin"/>
</dbReference>
<organism evidence="2 3">
    <name type="scientific">Deinococcus aluminii</name>
    <dbReference type="NCBI Taxonomy" id="1656885"/>
    <lineage>
        <taxon>Bacteria</taxon>
        <taxon>Thermotogati</taxon>
        <taxon>Deinococcota</taxon>
        <taxon>Deinococci</taxon>
        <taxon>Deinococcales</taxon>
        <taxon>Deinococcaceae</taxon>
        <taxon>Deinococcus</taxon>
    </lineage>
</organism>
<sequence length="278" mass="28997">MNHVQLLAPLVLALGTASAAPTVLNLTATGQGYAGPATVQAGYVQVSLRNTSGMPVDVGVFRLKPGVTEAQFRAAGTAVATMAAKDADYNLGQMVDVLGGVGDVPPGQSDSAVLHLPPGTYILASLDADEATHKTALSLGYEKPLTVTGPELSNAPAGADYTVNMVDYRFVLPANVTAGPHTWHVMNSGQEPHFALLARLLPGKTMQDVMNAVMSSDQSGPPPVDFGHSVFAQVLTTGQAEDVTWNLTPGQYAVVCFVASKNGMEHARMGMLQELTVK</sequence>
<accession>A0ABP9XFR4</accession>
<gene>
    <name evidence="2" type="ORF">Dalu01_02565</name>
</gene>
<dbReference type="Proteomes" id="UP001404956">
    <property type="component" value="Unassembled WGS sequence"/>
</dbReference>
<evidence type="ECO:0000256" key="1">
    <source>
        <dbReference type="SAM" id="SignalP"/>
    </source>
</evidence>
<reference evidence="2 3" key="1">
    <citation type="submission" date="2024-02" db="EMBL/GenBank/DDBJ databases">
        <title>Deinococcus aluminii NBRC 112889.</title>
        <authorList>
            <person name="Ichikawa N."/>
            <person name="Katano-Makiyama Y."/>
            <person name="Hidaka K."/>
        </authorList>
    </citation>
    <scope>NUCLEOTIDE SEQUENCE [LARGE SCALE GENOMIC DNA]</scope>
    <source>
        <strain evidence="2 3">NBRC 112889</strain>
    </source>
</reference>
<feature type="chain" id="PRO_5045157416" evidence="1">
    <location>
        <begin position="20"/>
        <end position="278"/>
    </location>
</feature>
<dbReference type="Gene3D" id="2.60.40.420">
    <property type="entry name" value="Cupredoxins - blue copper proteins"/>
    <property type="match status" value="1"/>
</dbReference>
<dbReference type="SUPFAM" id="SSF49503">
    <property type="entry name" value="Cupredoxins"/>
    <property type="match status" value="1"/>
</dbReference>
<comment type="caution">
    <text evidence="2">The sequence shown here is derived from an EMBL/GenBank/DDBJ whole genome shotgun (WGS) entry which is preliminary data.</text>
</comment>